<evidence type="ECO:0000313" key="1">
    <source>
        <dbReference type="EMBL" id="MFD1785104.1"/>
    </source>
</evidence>
<accession>A0ABW4N568</accession>
<proteinExistence type="predicted"/>
<name>A0ABW4N568_9CAUL</name>
<reference evidence="2" key="1">
    <citation type="journal article" date="2019" name="Int. J. Syst. Evol. Microbiol.">
        <title>The Global Catalogue of Microorganisms (GCM) 10K type strain sequencing project: providing services to taxonomists for standard genome sequencing and annotation.</title>
        <authorList>
            <consortium name="The Broad Institute Genomics Platform"/>
            <consortium name="The Broad Institute Genome Sequencing Center for Infectious Disease"/>
            <person name="Wu L."/>
            <person name="Ma J."/>
        </authorList>
    </citation>
    <scope>NUCLEOTIDE SEQUENCE [LARGE SCALE GENOMIC DNA]</scope>
    <source>
        <strain evidence="2">DFY28</strain>
    </source>
</reference>
<sequence length="104" mass="11457">MASLHVICRDRLHLHVTQFPEFESGYWDLSEGDAQRLVGGMLYLHQKKGEPSYFGGTVQSYRVSGPEDVIADRIVFTITATAEGKGASWRGASHGMAWSSGIIE</sequence>
<dbReference type="Proteomes" id="UP001597237">
    <property type="component" value="Unassembled WGS sequence"/>
</dbReference>
<keyword evidence="2" id="KW-1185">Reference proteome</keyword>
<gene>
    <name evidence="1" type="ORF">ACFSC0_17015</name>
</gene>
<evidence type="ECO:0000313" key="2">
    <source>
        <dbReference type="Proteomes" id="UP001597237"/>
    </source>
</evidence>
<organism evidence="1 2">
    <name type="scientific">Phenylobacterium terrae</name>
    <dbReference type="NCBI Taxonomy" id="2665495"/>
    <lineage>
        <taxon>Bacteria</taxon>
        <taxon>Pseudomonadati</taxon>
        <taxon>Pseudomonadota</taxon>
        <taxon>Alphaproteobacteria</taxon>
        <taxon>Caulobacterales</taxon>
        <taxon>Caulobacteraceae</taxon>
        <taxon>Phenylobacterium</taxon>
    </lineage>
</organism>
<comment type="caution">
    <text evidence="1">The sequence shown here is derived from an EMBL/GenBank/DDBJ whole genome shotgun (WGS) entry which is preliminary data.</text>
</comment>
<dbReference type="RefSeq" id="WP_377282058.1">
    <property type="nucleotide sequence ID" value="NZ_JBHRSI010000005.1"/>
</dbReference>
<protein>
    <submittedName>
        <fullName evidence="1">Uncharacterized protein</fullName>
    </submittedName>
</protein>
<dbReference type="EMBL" id="JBHUEY010000006">
    <property type="protein sequence ID" value="MFD1785104.1"/>
    <property type="molecule type" value="Genomic_DNA"/>
</dbReference>